<dbReference type="InterPro" id="IPR011006">
    <property type="entry name" value="CheY-like_superfamily"/>
</dbReference>
<protein>
    <submittedName>
        <fullName evidence="9">PAS domain-containing protein</fullName>
    </submittedName>
</protein>
<feature type="domain" description="PAC" evidence="8">
    <location>
        <begin position="230"/>
        <end position="282"/>
    </location>
</feature>
<dbReference type="Proteomes" id="UP000482155">
    <property type="component" value="Unassembled WGS sequence"/>
</dbReference>
<dbReference type="CDD" id="cd00156">
    <property type="entry name" value="REC"/>
    <property type="match status" value="1"/>
</dbReference>
<dbReference type="NCBIfam" id="TIGR00229">
    <property type="entry name" value="sensory_box"/>
    <property type="match status" value="1"/>
</dbReference>
<evidence type="ECO:0000256" key="4">
    <source>
        <dbReference type="PROSITE-ProRule" id="PRU00169"/>
    </source>
</evidence>
<dbReference type="Gene3D" id="3.30.450.20">
    <property type="entry name" value="PAS domain"/>
    <property type="match status" value="1"/>
</dbReference>
<keyword evidence="1" id="KW-0808">Transferase</keyword>
<evidence type="ECO:0000259" key="7">
    <source>
        <dbReference type="PROSITE" id="PS50112"/>
    </source>
</evidence>
<dbReference type="InterPro" id="IPR035965">
    <property type="entry name" value="PAS-like_dom_sf"/>
</dbReference>
<dbReference type="PANTHER" id="PTHR24421">
    <property type="entry name" value="NITRATE/NITRITE SENSOR PROTEIN NARX-RELATED"/>
    <property type="match status" value="1"/>
</dbReference>
<evidence type="ECO:0000313" key="10">
    <source>
        <dbReference type="Proteomes" id="UP000482155"/>
    </source>
</evidence>
<reference evidence="9 10" key="1">
    <citation type="submission" date="2020-02" db="EMBL/GenBank/DDBJ databases">
        <authorList>
            <person name="Kim M.K."/>
        </authorList>
    </citation>
    <scope>NUCLEOTIDE SEQUENCE [LARGE SCALE GENOMIC DNA]</scope>
    <source>
        <strain evidence="9 10">17J57-3</strain>
    </source>
</reference>
<feature type="modified residue" description="4-aspartylphosphate" evidence="4">
    <location>
        <position position="67"/>
    </location>
</feature>
<dbReference type="AlphaFoldDB" id="A0A6B3STZ4"/>
<dbReference type="RefSeq" id="WP_163964475.1">
    <property type="nucleotide sequence ID" value="NZ_JAAIVB010000048.1"/>
</dbReference>
<dbReference type="InterPro" id="IPR000700">
    <property type="entry name" value="PAS-assoc_C"/>
</dbReference>
<dbReference type="Pfam" id="PF07730">
    <property type="entry name" value="HisKA_3"/>
    <property type="match status" value="1"/>
</dbReference>
<evidence type="ECO:0000256" key="1">
    <source>
        <dbReference type="ARBA" id="ARBA00022679"/>
    </source>
</evidence>
<comment type="caution">
    <text evidence="9">The sequence shown here is derived from an EMBL/GenBank/DDBJ whole genome shotgun (WGS) entry which is preliminary data.</text>
</comment>
<dbReference type="SUPFAM" id="SSF52172">
    <property type="entry name" value="CheY-like"/>
    <property type="match status" value="1"/>
</dbReference>
<feature type="domain" description="PAS" evidence="7">
    <location>
        <begin position="154"/>
        <end position="222"/>
    </location>
</feature>
<keyword evidence="4" id="KW-0597">Phosphoprotein</keyword>
<gene>
    <name evidence="9" type="ORF">G3574_14750</name>
</gene>
<dbReference type="InterPro" id="IPR011712">
    <property type="entry name" value="Sig_transdc_His_kin_sub3_dim/P"/>
</dbReference>
<dbReference type="InterPro" id="IPR050482">
    <property type="entry name" value="Sensor_HK_TwoCompSys"/>
</dbReference>
<dbReference type="SUPFAM" id="SSF55874">
    <property type="entry name" value="ATPase domain of HSP90 chaperone/DNA topoisomerase II/histidine kinase"/>
    <property type="match status" value="1"/>
</dbReference>
<dbReference type="PROSITE" id="PS50109">
    <property type="entry name" value="HIS_KIN"/>
    <property type="match status" value="1"/>
</dbReference>
<dbReference type="Gene3D" id="3.30.565.10">
    <property type="entry name" value="Histidine kinase-like ATPase, C-terminal domain"/>
    <property type="match status" value="1"/>
</dbReference>
<keyword evidence="10" id="KW-1185">Reference proteome</keyword>
<evidence type="ECO:0000313" key="9">
    <source>
        <dbReference type="EMBL" id="NEX62346.1"/>
    </source>
</evidence>
<feature type="domain" description="Response regulatory" evidence="6">
    <location>
        <begin position="15"/>
        <end position="139"/>
    </location>
</feature>
<evidence type="ECO:0000259" key="8">
    <source>
        <dbReference type="PROSITE" id="PS50113"/>
    </source>
</evidence>
<dbReference type="Gene3D" id="3.40.50.2300">
    <property type="match status" value="1"/>
</dbReference>
<dbReference type="GO" id="GO:0046983">
    <property type="term" value="F:protein dimerization activity"/>
    <property type="evidence" value="ECO:0007669"/>
    <property type="project" value="InterPro"/>
</dbReference>
<dbReference type="Pfam" id="PF02518">
    <property type="entry name" value="HATPase_c"/>
    <property type="match status" value="1"/>
</dbReference>
<dbReference type="Gene3D" id="1.20.5.1930">
    <property type="match status" value="1"/>
</dbReference>
<dbReference type="EMBL" id="JAAIVB010000048">
    <property type="protein sequence ID" value="NEX62346.1"/>
    <property type="molecule type" value="Genomic_DNA"/>
</dbReference>
<evidence type="ECO:0000259" key="5">
    <source>
        <dbReference type="PROSITE" id="PS50109"/>
    </source>
</evidence>
<accession>A0A6B3STZ4</accession>
<dbReference type="CDD" id="cd16917">
    <property type="entry name" value="HATPase_UhpB-NarQ-NarX-like"/>
    <property type="match status" value="1"/>
</dbReference>
<dbReference type="PROSITE" id="PS50110">
    <property type="entry name" value="RESPONSE_REGULATORY"/>
    <property type="match status" value="1"/>
</dbReference>
<evidence type="ECO:0000256" key="3">
    <source>
        <dbReference type="ARBA" id="ARBA00023012"/>
    </source>
</evidence>
<proteinExistence type="predicted"/>
<dbReference type="InterPro" id="IPR001789">
    <property type="entry name" value="Sig_transdc_resp-reg_receiver"/>
</dbReference>
<dbReference type="InterPro" id="IPR005467">
    <property type="entry name" value="His_kinase_dom"/>
</dbReference>
<dbReference type="Pfam" id="PF00072">
    <property type="entry name" value="Response_reg"/>
    <property type="match status" value="1"/>
</dbReference>
<dbReference type="CDD" id="cd00130">
    <property type="entry name" value="PAS"/>
    <property type="match status" value="1"/>
</dbReference>
<sequence length="503" mass="55866">MPSDLSCQNRAAAARILLIGDDDAGRLACRRALAASEDARLELLEAGSANEGLKLARESTPDCILLDHHLQGADGIDFLRQLAAELEPDEIPVLLLTEADPANADDAPLVAQAMRRGAWDQLRKDDGGRYLELLPAALMRILRERRLAREKRQAEVKFQNLVEQIPAITYLVSLDGRARTTYVSPQVHTLGYKESEWLGDPGHMLGHVHPADRPRMQRAVRRGSLTGRPTSQEYRLFTRNGELRWVRDEARFMHNEAGKAMYMQGVLTDITDSKRNEEALRASQHRLRQLAAHLESVKEDERARLAREIHDEFGSLLTGIKAYISVFIRRNTAPGAEPDKLLTEASQLADDAMQSMRRVITDLRPSVLDQLGIWAALEWYTEQAGQRAGLESQCLVEPDVLALDLGPERSTMVFRIVQESLTNAIRHGQPGRLGVHAYCRNGSLVVEIADDGKGMPPDDPAGSHSWGIVGMRERARHFGGKLRISGTPGHGTVVALQLPLEHP</sequence>
<dbReference type="GO" id="GO:0000155">
    <property type="term" value="F:phosphorelay sensor kinase activity"/>
    <property type="evidence" value="ECO:0007669"/>
    <property type="project" value="InterPro"/>
</dbReference>
<dbReference type="InterPro" id="IPR001610">
    <property type="entry name" value="PAC"/>
</dbReference>
<dbReference type="Pfam" id="PF08447">
    <property type="entry name" value="PAS_3"/>
    <property type="match status" value="1"/>
</dbReference>
<dbReference type="InterPro" id="IPR036890">
    <property type="entry name" value="HATPase_C_sf"/>
</dbReference>
<dbReference type="PROSITE" id="PS50113">
    <property type="entry name" value="PAC"/>
    <property type="match status" value="1"/>
</dbReference>
<name>A0A6B3STZ4_9BURK</name>
<evidence type="ECO:0000259" key="6">
    <source>
        <dbReference type="PROSITE" id="PS50110"/>
    </source>
</evidence>
<dbReference type="SMART" id="SM00448">
    <property type="entry name" value="REC"/>
    <property type="match status" value="1"/>
</dbReference>
<dbReference type="InterPro" id="IPR000014">
    <property type="entry name" value="PAS"/>
</dbReference>
<dbReference type="PANTHER" id="PTHR24421:SF59">
    <property type="entry name" value="OXYGEN SENSOR HISTIDINE KINASE NREB"/>
    <property type="match status" value="1"/>
</dbReference>
<dbReference type="GO" id="GO:0016020">
    <property type="term" value="C:membrane"/>
    <property type="evidence" value="ECO:0007669"/>
    <property type="project" value="InterPro"/>
</dbReference>
<dbReference type="InterPro" id="IPR013655">
    <property type="entry name" value="PAS_fold_3"/>
</dbReference>
<dbReference type="PROSITE" id="PS50112">
    <property type="entry name" value="PAS"/>
    <property type="match status" value="1"/>
</dbReference>
<dbReference type="SMART" id="SM00086">
    <property type="entry name" value="PAC"/>
    <property type="match status" value="1"/>
</dbReference>
<dbReference type="SMART" id="SM00387">
    <property type="entry name" value="HATPase_c"/>
    <property type="match status" value="1"/>
</dbReference>
<keyword evidence="3" id="KW-0902">Two-component regulatory system</keyword>
<organism evidence="9 10">
    <name type="scientific">Noviherbaspirillum galbum</name>
    <dbReference type="NCBI Taxonomy" id="2709383"/>
    <lineage>
        <taxon>Bacteria</taxon>
        <taxon>Pseudomonadati</taxon>
        <taxon>Pseudomonadota</taxon>
        <taxon>Betaproteobacteria</taxon>
        <taxon>Burkholderiales</taxon>
        <taxon>Oxalobacteraceae</taxon>
        <taxon>Noviherbaspirillum</taxon>
    </lineage>
</organism>
<keyword evidence="2" id="KW-0418">Kinase</keyword>
<feature type="domain" description="Histidine kinase" evidence="5">
    <location>
        <begin position="415"/>
        <end position="502"/>
    </location>
</feature>
<dbReference type="SUPFAM" id="SSF55785">
    <property type="entry name" value="PYP-like sensor domain (PAS domain)"/>
    <property type="match status" value="1"/>
</dbReference>
<evidence type="ECO:0000256" key="2">
    <source>
        <dbReference type="ARBA" id="ARBA00022777"/>
    </source>
</evidence>
<dbReference type="InterPro" id="IPR003594">
    <property type="entry name" value="HATPase_dom"/>
</dbReference>